<protein>
    <submittedName>
        <fullName evidence="2">Coiled-coil domain containing 150</fullName>
    </submittedName>
</protein>
<reference evidence="2" key="1">
    <citation type="submission" date="2025-08" db="UniProtKB">
        <authorList>
            <consortium name="Ensembl"/>
        </authorList>
    </citation>
    <scope>IDENTIFICATION</scope>
</reference>
<feature type="coiled-coil region" evidence="1">
    <location>
        <begin position="143"/>
        <end position="208"/>
    </location>
</feature>
<dbReference type="Proteomes" id="UP000694724">
    <property type="component" value="Unplaced"/>
</dbReference>
<name>A0A8D1PHH8_PIG</name>
<accession>A0A8D1PHH8</accession>
<evidence type="ECO:0000313" key="3">
    <source>
        <dbReference type="Proteomes" id="UP000694724"/>
    </source>
</evidence>
<proteinExistence type="predicted"/>
<dbReference type="Ensembl" id="ENSSSCT00055004558.1">
    <property type="protein sequence ID" value="ENSSSCP00055003515.1"/>
    <property type="gene ID" value="ENSSSCG00055002245.1"/>
</dbReference>
<keyword evidence="1" id="KW-0175">Coiled coil</keyword>
<dbReference type="PANTHER" id="PTHR35352:SF1">
    <property type="entry name" value="COILED-COIL DOMAIN-CONTAINING PROTEIN 150"/>
    <property type="match status" value="1"/>
</dbReference>
<gene>
    <name evidence="2" type="primary">CCDC150</name>
</gene>
<dbReference type="AlphaFoldDB" id="A0A8D1PHH8"/>
<dbReference type="PANTHER" id="PTHR35352">
    <property type="entry name" value="COILED-COIL DOMAIN-CONTAINING PROTEIN 150"/>
    <property type="match status" value="1"/>
</dbReference>
<sequence length="283" mass="32641">MDCAMHMETAVSRPVISPTHINATASETFTVLQQRMRIVEEQTSSLRDDLIMLDFGEKRGQLETPECLEQPVSQSIISPIQKEIICSGKTDILWKNCEFLVNRMCRLESLIQSLKMNIFRLQTEKELNPQKTAFLKDRLNTIQEEHSRDLKLLQLEVMNLRQQLRDVKEEEDKAQDEVQRLTVTLERASETKKNAAIIEEELKITKRKMNLKIQECCLQLTNESCCTIWETDLKSRKMKVTSTNEYLLRKENHGLGEETCGCLMGGGGSGRDRELGLIRHNLE</sequence>
<organism evidence="2 3">
    <name type="scientific">Sus scrofa</name>
    <name type="common">Pig</name>
    <dbReference type="NCBI Taxonomy" id="9823"/>
    <lineage>
        <taxon>Eukaryota</taxon>
        <taxon>Metazoa</taxon>
        <taxon>Chordata</taxon>
        <taxon>Craniata</taxon>
        <taxon>Vertebrata</taxon>
        <taxon>Euteleostomi</taxon>
        <taxon>Mammalia</taxon>
        <taxon>Eutheria</taxon>
        <taxon>Laurasiatheria</taxon>
        <taxon>Artiodactyla</taxon>
        <taxon>Suina</taxon>
        <taxon>Suidae</taxon>
        <taxon>Sus</taxon>
    </lineage>
</organism>
<evidence type="ECO:0000313" key="2">
    <source>
        <dbReference type="Ensembl" id="ENSSSCP00055003515.1"/>
    </source>
</evidence>
<evidence type="ECO:0000256" key="1">
    <source>
        <dbReference type="SAM" id="Coils"/>
    </source>
</evidence>
<dbReference type="InterPro" id="IPR038807">
    <property type="entry name" value="CCDC150"/>
</dbReference>